<keyword evidence="2" id="KW-1185">Reference proteome</keyword>
<sequence length="185" mass="19951">MDTPLAFSPLPAQRLQQLQHLFEQIARSRMAGLPILNPALRVEALGFEPLPAEALPADPAAQAPPQPRPELLGILITPWFMNLLCLPLRPCLAPAAEPKRTLHLGGQRFEFLPHVEPALGAFWCCSLFSPMNEFAAQAQARETALAVLQALRAKPAAAPQAEAVHASRRALLFGRPAAISAAGRL</sequence>
<dbReference type="Proteomes" id="UP000562027">
    <property type="component" value="Unassembled WGS sequence"/>
</dbReference>
<dbReference type="Gene3D" id="3.30.1460.40">
    <property type="entry name" value="[NiFe]-hydrogenase assembly chaperone, HybE"/>
    <property type="match status" value="1"/>
</dbReference>
<dbReference type="InterPro" id="IPR038530">
    <property type="entry name" value="NiFe-hyd_HybE_sf"/>
</dbReference>
<organism evidence="1 2">
    <name type="scientific">Roseateles oligotrophus</name>
    <dbReference type="NCBI Taxonomy" id="1769250"/>
    <lineage>
        <taxon>Bacteria</taxon>
        <taxon>Pseudomonadati</taxon>
        <taxon>Pseudomonadota</taxon>
        <taxon>Betaproteobacteria</taxon>
        <taxon>Burkholderiales</taxon>
        <taxon>Sphaerotilaceae</taxon>
        <taxon>Roseateles</taxon>
    </lineage>
</organism>
<dbReference type="NCBIfam" id="TIGR03993">
    <property type="entry name" value="hydrog_HybE"/>
    <property type="match status" value="1"/>
</dbReference>
<dbReference type="InterPro" id="IPR023994">
    <property type="entry name" value="NiFe-hyd_HybE"/>
</dbReference>
<name>A0A840LAT5_9BURK</name>
<protein>
    <submittedName>
        <fullName evidence="1">[NiFe] hydrogenase assembly HybE family chaperone</fullName>
    </submittedName>
</protein>
<dbReference type="EMBL" id="JACHLP010000004">
    <property type="protein sequence ID" value="MBB4843752.1"/>
    <property type="molecule type" value="Genomic_DNA"/>
</dbReference>
<dbReference type="Pfam" id="PF11939">
    <property type="entry name" value="NiFe-hyd_HybE"/>
    <property type="match status" value="1"/>
</dbReference>
<dbReference type="AlphaFoldDB" id="A0A840LAT5"/>
<evidence type="ECO:0000313" key="2">
    <source>
        <dbReference type="Proteomes" id="UP000562027"/>
    </source>
</evidence>
<evidence type="ECO:0000313" key="1">
    <source>
        <dbReference type="EMBL" id="MBB4843752.1"/>
    </source>
</evidence>
<comment type="caution">
    <text evidence="1">The sequence shown here is derived from an EMBL/GenBank/DDBJ whole genome shotgun (WGS) entry which is preliminary data.</text>
</comment>
<proteinExistence type="predicted"/>
<reference evidence="1 2" key="1">
    <citation type="submission" date="2020-08" db="EMBL/GenBank/DDBJ databases">
        <title>Functional genomics of gut bacteria from endangered species of beetles.</title>
        <authorList>
            <person name="Carlos-Shanley C."/>
        </authorList>
    </citation>
    <scope>NUCLEOTIDE SEQUENCE [LARGE SCALE GENOMIC DNA]</scope>
    <source>
        <strain evidence="1 2">S00239</strain>
    </source>
</reference>
<accession>A0A840LAT5</accession>
<dbReference type="RefSeq" id="WP_184299311.1">
    <property type="nucleotide sequence ID" value="NZ_JACHLP010000004.1"/>
</dbReference>
<gene>
    <name evidence="1" type="ORF">HNP55_002275</name>
</gene>